<keyword evidence="1" id="KW-0812">Transmembrane</keyword>
<dbReference type="RefSeq" id="WP_237603160.1">
    <property type="nucleotide sequence ID" value="NZ_JAIRBA010000018.1"/>
</dbReference>
<evidence type="ECO:0000256" key="1">
    <source>
        <dbReference type="SAM" id="Phobius"/>
    </source>
</evidence>
<protein>
    <submittedName>
        <fullName evidence="2">Uncharacterized protein</fullName>
    </submittedName>
</protein>
<organism evidence="2 3">
    <name type="scientific">Aequorivita vitellina</name>
    <dbReference type="NCBI Taxonomy" id="2874475"/>
    <lineage>
        <taxon>Bacteria</taxon>
        <taxon>Pseudomonadati</taxon>
        <taxon>Bacteroidota</taxon>
        <taxon>Flavobacteriia</taxon>
        <taxon>Flavobacteriales</taxon>
        <taxon>Flavobacteriaceae</taxon>
        <taxon>Aequorivita</taxon>
    </lineage>
</organism>
<evidence type="ECO:0000313" key="2">
    <source>
        <dbReference type="EMBL" id="MCG2419371.1"/>
    </source>
</evidence>
<dbReference type="EMBL" id="JAIRBA010000018">
    <property type="protein sequence ID" value="MCG2419371.1"/>
    <property type="molecule type" value="Genomic_DNA"/>
</dbReference>
<feature type="transmembrane region" description="Helical" evidence="1">
    <location>
        <begin position="6"/>
        <end position="23"/>
    </location>
</feature>
<sequence>MIWKEILLVLGTIGTIVGAYFAYKQFDFQKNSKKDANNQNELNIVKNNPKRTIKTAGHYQENLNHTSPPINPIVSIIIASIKTTTSSITKVEILKSLIDNQKYNSIKAEDVSLILDCIQSNRSKTSAVNVLSKFIHRPISEIGMAKILSSINSNIAKRKVISILAKNEPQ</sequence>
<comment type="caution">
    <text evidence="2">The sequence shown here is derived from an EMBL/GenBank/DDBJ whole genome shotgun (WGS) entry which is preliminary data.</text>
</comment>
<evidence type="ECO:0000313" key="3">
    <source>
        <dbReference type="Proteomes" id="UP001139461"/>
    </source>
</evidence>
<name>A0A9X1QWV4_9FLAO</name>
<keyword evidence="1" id="KW-0472">Membrane</keyword>
<reference evidence="2" key="1">
    <citation type="submission" date="2021-09" db="EMBL/GenBank/DDBJ databases">
        <title>Genome of Aequorivita sp. strain F47161.</title>
        <authorList>
            <person name="Wang Y."/>
        </authorList>
    </citation>
    <scope>NUCLEOTIDE SEQUENCE</scope>
    <source>
        <strain evidence="2">F47161</strain>
    </source>
</reference>
<dbReference type="Proteomes" id="UP001139461">
    <property type="component" value="Unassembled WGS sequence"/>
</dbReference>
<accession>A0A9X1QWV4</accession>
<proteinExistence type="predicted"/>
<keyword evidence="3" id="KW-1185">Reference proteome</keyword>
<keyword evidence="1" id="KW-1133">Transmembrane helix</keyword>
<gene>
    <name evidence="2" type="ORF">K8089_10080</name>
</gene>
<dbReference type="AlphaFoldDB" id="A0A9X1QWV4"/>